<dbReference type="SUPFAM" id="SSF51735">
    <property type="entry name" value="NAD(P)-binding Rossmann-fold domains"/>
    <property type="match status" value="1"/>
</dbReference>
<dbReference type="GO" id="GO:0005737">
    <property type="term" value="C:cytoplasm"/>
    <property type="evidence" value="ECO:0007669"/>
    <property type="project" value="TreeGrafter"/>
</dbReference>
<proteinExistence type="predicted"/>
<feature type="domain" description="NAD-dependent epimerase/dehydratase" evidence="1">
    <location>
        <begin position="15"/>
        <end position="190"/>
    </location>
</feature>
<evidence type="ECO:0000313" key="3">
    <source>
        <dbReference type="Proteomes" id="UP001489004"/>
    </source>
</evidence>
<evidence type="ECO:0000259" key="1">
    <source>
        <dbReference type="Pfam" id="PF01370"/>
    </source>
</evidence>
<organism evidence="2 3">
    <name type="scientific">[Myrmecia] bisecta</name>
    <dbReference type="NCBI Taxonomy" id="41462"/>
    <lineage>
        <taxon>Eukaryota</taxon>
        <taxon>Viridiplantae</taxon>
        <taxon>Chlorophyta</taxon>
        <taxon>core chlorophytes</taxon>
        <taxon>Trebouxiophyceae</taxon>
        <taxon>Trebouxiales</taxon>
        <taxon>Trebouxiaceae</taxon>
        <taxon>Myrmecia</taxon>
    </lineage>
</organism>
<dbReference type="PANTHER" id="PTHR48079">
    <property type="entry name" value="PROTEIN YEEZ"/>
    <property type="match status" value="1"/>
</dbReference>
<dbReference type="Proteomes" id="UP001489004">
    <property type="component" value="Unassembled WGS sequence"/>
</dbReference>
<evidence type="ECO:0000313" key="2">
    <source>
        <dbReference type="EMBL" id="KAK9813222.1"/>
    </source>
</evidence>
<dbReference type="Pfam" id="PF01370">
    <property type="entry name" value="Epimerase"/>
    <property type="match status" value="1"/>
</dbReference>
<dbReference type="InterPro" id="IPR001509">
    <property type="entry name" value="Epimerase_deHydtase"/>
</dbReference>
<name>A0AAW1PYR9_9CHLO</name>
<dbReference type="AlphaFoldDB" id="A0AAW1PYR9"/>
<keyword evidence="3" id="KW-1185">Reference proteome</keyword>
<accession>A0AAW1PYR9</accession>
<gene>
    <name evidence="2" type="ORF">WJX72_010964</name>
</gene>
<dbReference type="EMBL" id="JALJOR010000008">
    <property type="protein sequence ID" value="KAK9813222.1"/>
    <property type="molecule type" value="Genomic_DNA"/>
</dbReference>
<protein>
    <recommendedName>
        <fullName evidence="1">NAD-dependent epimerase/dehydratase domain-containing protein</fullName>
    </recommendedName>
</protein>
<comment type="caution">
    <text evidence="2">The sequence shown here is derived from an EMBL/GenBank/DDBJ whole genome shotgun (WGS) entry which is preliminary data.</text>
</comment>
<reference evidence="2 3" key="1">
    <citation type="journal article" date="2024" name="Nat. Commun.">
        <title>Phylogenomics reveals the evolutionary origins of lichenization in chlorophyte algae.</title>
        <authorList>
            <person name="Puginier C."/>
            <person name="Libourel C."/>
            <person name="Otte J."/>
            <person name="Skaloud P."/>
            <person name="Haon M."/>
            <person name="Grisel S."/>
            <person name="Petersen M."/>
            <person name="Berrin J.G."/>
            <person name="Delaux P.M."/>
            <person name="Dal Grande F."/>
            <person name="Keller J."/>
        </authorList>
    </citation>
    <scope>NUCLEOTIDE SEQUENCE [LARGE SCALE GENOMIC DNA]</scope>
    <source>
        <strain evidence="2 3">SAG 2043</strain>
    </source>
</reference>
<dbReference type="InterPro" id="IPR051783">
    <property type="entry name" value="NAD(P)-dependent_oxidoreduct"/>
</dbReference>
<dbReference type="InterPro" id="IPR036291">
    <property type="entry name" value="NAD(P)-bd_dom_sf"/>
</dbReference>
<dbReference type="GO" id="GO:0004029">
    <property type="term" value="F:aldehyde dehydrogenase (NAD+) activity"/>
    <property type="evidence" value="ECO:0007669"/>
    <property type="project" value="TreeGrafter"/>
</dbReference>
<dbReference type="PANTHER" id="PTHR48079:SF6">
    <property type="entry name" value="NAD(P)-BINDING DOMAIN-CONTAINING PROTEIN-RELATED"/>
    <property type="match status" value="1"/>
</dbReference>
<dbReference type="Gene3D" id="3.40.50.720">
    <property type="entry name" value="NAD(P)-binding Rossmann-like Domain"/>
    <property type="match status" value="1"/>
</dbReference>
<sequence>MKVFMTDNMKARGVKPVFGDLNSLDAFAQAARHADAVLHLAFIHDFTDYEGSCATETRVLDAINGALAGTGKTFVVTSGTAVVGDSGSTQATESASTMGARAESSEAGALKGVEQGVRAIVLRLPLYVYDESFFCSGFVSIQVQAAQQARAASYIGSGQQQFSVVHVDDAAAAYLAALRHGPAGGIYNIAGEKGVTTKQLATAVAQRLSTADFSMPVRGISQEEAAGLYPGMLGHVFAMNNDVDTSKAKRELQWEAKHTGGFVAAVANAKQA</sequence>